<dbReference type="InterPro" id="IPR042197">
    <property type="entry name" value="Apaf_helical"/>
</dbReference>
<evidence type="ECO:0000256" key="3">
    <source>
        <dbReference type="ARBA" id="ARBA00022840"/>
    </source>
</evidence>
<proteinExistence type="predicted"/>
<sequence>MEIVTTPFQVIFEKIVDYTIGVVARQMGYLICYRSNVDNLKTEVNELKDARQSVDDKVKAARNNVEEIEANVLKARYQLSKRAYKMGLDVKKIQDKGIFHTIGHRVPIRGVTPIPTKGFEDFESRKTILEGIMKALKDDNIHAIGVCGMGGLGKTMLVGKVATQAMEEKLFERMVTVVVSQTPNLKQIQKDIAKELELKFEDEDTNFEKAHLLRERLKKEKILVIVDDIWNKLDLEDLGIYFGDDQKGSKLLLTSRFRNVLETDMDVQQLFYVEILSKNEAEYLFAKIVGDLPETLNLQPTLVEVVKECAGLPVAITAVANALKNQKNLNVWKDALRQLKRANPTQIPRDA</sequence>
<evidence type="ECO:0000313" key="6">
    <source>
        <dbReference type="EMBL" id="SPC95010.1"/>
    </source>
</evidence>
<dbReference type="PRINTS" id="PR00364">
    <property type="entry name" value="DISEASERSIST"/>
</dbReference>
<gene>
    <name evidence="6" type="ORF">FSB_LOCUS22892</name>
</gene>
<keyword evidence="1" id="KW-0547">Nucleotide-binding</keyword>
<name>A0A2N9G6H0_FAGSY</name>
<dbReference type="Gene3D" id="3.40.50.300">
    <property type="entry name" value="P-loop containing nucleotide triphosphate hydrolases"/>
    <property type="match status" value="1"/>
</dbReference>
<dbReference type="SUPFAM" id="SSF52540">
    <property type="entry name" value="P-loop containing nucleoside triphosphate hydrolases"/>
    <property type="match status" value="1"/>
</dbReference>
<dbReference type="InterPro" id="IPR027417">
    <property type="entry name" value="P-loop_NTPase"/>
</dbReference>
<protein>
    <recommendedName>
        <fullName evidence="5">NB-ARC domain-containing protein</fullName>
    </recommendedName>
</protein>
<dbReference type="InterPro" id="IPR050905">
    <property type="entry name" value="Plant_NBS-LRR"/>
</dbReference>
<dbReference type="GO" id="GO:0005524">
    <property type="term" value="F:ATP binding"/>
    <property type="evidence" value="ECO:0007669"/>
    <property type="project" value="UniProtKB-KW"/>
</dbReference>
<feature type="domain" description="NB-ARC" evidence="5">
    <location>
        <begin position="127"/>
        <end position="291"/>
    </location>
</feature>
<reference evidence="6" key="1">
    <citation type="submission" date="2018-02" db="EMBL/GenBank/DDBJ databases">
        <authorList>
            <person name="Cohen D.B."/>
            <person name="Kent A.D."/>
        </authorList>
    </citation>
    <scope>NUCLEOTIDE SEQUENCE</scope>
</reference>
<evidence type="ECO:0000256" key="4">
    <source>
        <dbReference type="SAM" id="Coils"/>
    </source>
</evidence>
<dbReference type="GO" id="GO:0006952">
    <property type="term" value="P:defense response"/>
    <property type="evidence" value="ECO:0007669"/>
    <property type="project" value="UniProtKB-KW"/>
</dbReference>
<dbReference type="EMBL" id="OIVN01001533">
    <property type="protein sequence ID" value="SPC95010.1"/>
    <property type="molecule type" value="Genomic_DNA"/>
</dbReference>
<dbReference type="Gene3D" id="1.10.8.430">
    <property type="entry name" value="Helical domain of apoptotic protease-activating factors"/>
    <property type="match status" value="1"/>
</dbReference>
<feature type="coiled-coil region" evidence="4">
    <location>
        <begin position="30"/>
        <end position="78"/>
    </location>
</feature>
<keyword evidence="4" id="KW-0175">Coiled coil</keyword>
<dbReference type="GO" id="GO:0043531">
    <property type="term" value="F:ADP binding"/>
    <property type="evidence" value="ECO:0007669"/>
    <property type="project" value="InterPro"/>
</dbReference>
<organism evidence="6">
    <name type="scientific">Fagus sylvatica</name>
    <name type="common">Beechnut</name>
    <dbReference type="NCBI Taxonomy" id="28930"/>
    <lineage>
        <taxon>Eukaryota</taxon>
        <taxon>Viridiplantae</taxon>
        <taxon>Streptophyta</taxon>
        <taxon>Embryophyta</taxon>
        <taxon>Tracheophyta</taxon>
        <taxon>Spermatophyta</taxon>
        <taxon>Magnoliopsida</taxon>
        <taxon>eudicotyledons</taxon>
        <taxon>Gunneridae</taxon>
        <taxon>Pentapetalae</taxon>
        <taxon>rosids</taxon>
        <taxon>fabids</taxon>
        <taxon>Fagales</taxon>
        <taxon>Fagaceae</taxon>
        <taxon>Fagus</taxon>
    </lineage>
</organism>
<evidence type="ECO:0000259" key="5">
    <source>
        <dbReference type="Pfam" id="PF00931"/>
    </source>
</evidence>
<dbReference type="InterPro" id="IPR002182">
    <property type="entry name" value="NB-ARC"/>
</dbReference>
<dbReference type="PANTHER" id="PTHR33463">
    <property type="entry name" value="NB-ARC DOMAIN-CONTAINING PROTEIN-RELATED"/>
    <property type="match status" value="1"/>
</dbReference>
<accession>A0A2N9G6H0</accession>
<evidence type="ECO:0000256" key="1">
    <source>
        <dbReference type="ARBA" id="ARBA00022741"/>
    </source>
</evidence>
<keyword evidence="2" id="KW-0611">Plant defense</keyword>
<dbReference type="Pfam" id="PF00931">
    <property type="entry name" value="NB-ARC"/>
    <property type="match status" value="1"/>
</dbReference>
<dbReference type="PANTHER" id="PTHR33463:SF198">
    <property type="entry name" value="RPP4C3"/>
    <property type="match status" value="1"/>
</dbReference>
<evidence type="ECO:0000256" key="2">
    <source>
        <dbReference type="ARBA" id="ARBA00022821"/>
    </source>
</evidence>
<keyword evidence="3" id="KW-0067">ATP-binding</keyword>
<dbReference type="AlphaFoldDB" id="A0A2N9G6H0"/>
<dbReference type="FunFam" id="3.40.50.300:FF:001091">
    <property type="entry name" value="Probable disease resistance protein At1g61300"/>
    <property type="match status" value="1"/>
</dbReference>